<accession>K6UYY3</accession>
<organism evidence="2 3">
    <name type="scientific">Gordonia rhizosphera NBRC 16068</name>
    <dbReference type="NCBI Taxonomy" id="1108045"/>
    <lineage>
        <taxon>Bacteria</taxon>
        <taxon>Bacillati</taxon>
        <taxon>Actinomycetota</taxon>
        <taxon>Actinomycetes</taxon>
        <taxon>Mycobacteriales</taxon>
        <taxon>Gordoniaceae</taxon>
        <taxon>Gordonia</taxon>
    </lineage>
</organism>
<dbReference type="Pfam" id="PF05437">
    <property type="entry name" value="AzlD"/>
    <property type="match status" value="1"/>
</dbReference>
<keyword evidence="1" id="KW-0472">Membrane</keyword>
<keyword evidence="3" id="KW-1185">Reference proteome</keyword>
<name>K6UYY3_9ACTN</name>
<keyword evidence="1" id="KW-0812">Transmembrane</keyword>
<dbReference type="Proteomes" id="UP000008363">
    <property type="component" value="Unassembled WGS sequence"/>
</dbReference>
<feature type="transmembrane region" description="Helical" evidence="1">
    <location>
        <begin position="44"/>
        <end position="61"/>
    </location>
</feature>
<sequence>MSGLDLFAGVALLAGGTYVIRLAGPALRRRVEVSEQTAALLDRAAIVLLVGVALTGALFVGQDFAGWARPAGVAIGVGAALCRAPLVVVIVLAAAVAAGLRAAGVP</sequence>
<dbReference type="AlphaFoldDB" id="K6UYY3"/>
<evidence type="ECO:0008006" key="4">
    <source>
        <dbReference type="Google" id="ProtNLM"/>
    </source>
</evidence>
<dbReference type="STRING" id="1108045.GORHZ_036_00020"/>
<proteinExistence type="predicted"/>
<evidence type="ECO:0000313" key="3">
    <source>
        <dbReference type="Proteomes" id="UP000008363"/>
    </source>
</evidence>
<feature type="transmembrane region" description="Helical" evidence="1">
    <location>
        <begin position="6"/>
        <end position="23"/>
    </location>
</feature>
<feature type="transmembrane region" description="Helical" evidence="1">
    <location>
        <begin position="73"/>
        <end position="100"/>
    </location>
</feature>
<dbReference type="EMBL" id="BAHC01000036">
    <property type="protein sequence ID" value="GAB88678.1"/>
    <property type="molecule type" value="Genomic_DNA"/>
</dbReference>
<keyword evidence="1" id="KW-1133">Transmembrane helix</keyword>
<dbReference type="eggNOG" id="ENOG5032T1U">
    <property type="taxonomic scope" value="Bacteria"/>
</dbReference>
<evidence type="ECO:0000313" key="2">
    <source>
        <dbReference type="EMBL" id="GAB88678.1"/>
    </source>
</evidence>
<dbReference type="OrthoDB" id="4484240at2"/>
<gene>
    <name evidence="2" type="ORF">GORHZ_036_00020</name>
</gene>
<reference evidence="2 3" key="1">
    <citation type="submission" date="2012-08" db="EMBL/GenBank/DDBJ databases">
        <title>Whole genome shotgun sequence of Gordonia rhizosphera NBRC 16068.</title>
        <authorList>
            <person name="Takarada H."/>
            <person name="Isaki S."/>
            <person name="Hosoyama A."/>
            <person name="Tsuchikane K."/>
            <person name="Katsumata H."/>
            <person name="Baba S."/>
            <person name="Ohji S."/>
            <person name="Yamazaki S."/>
            <person name="Fujita N."/>
        </authorList>
    </citation>
    <scope>NUCLEOTIDE SEQUENCE [LARGE SCALE GENOMIC DNA]</scope>
    <source>
        <strain evidence="2 3">NBRC 16068</strain>
    </source>
</reference>
<evidence type="ECO:0000256" key="1">
    <source>
        <dbReference type="SAM" id="Phobius"/>
    </source>
</evidence>
<comment type="caution">
    <text evidence="2">The sequence shown here is derived from an EMBL/GenBank/DDBJ whole genome shotgun (WGS) entry which is preliminary data.</text>
</comment>
<dbReference type="InterPro" id="IPR008407">
    <property type="entry name" value="Brnchd-chn_aa_trnsp_AzlD"/>
</dbReference>
<dbReference type="RefSeq" id="WP_006330316.1">
    <property type="nucleotide sequence ID" value="NZ_BAHC01000036.1"/>
</dbReference>
<protein>
    <recommendedName>
        <fullName evidence="4">Branched-chain amino acid transporter</fullName>
    </recommendedName>
</protein>